<keyword evidence="1" id="KW-0812">Transmembrane</keyword>
<dbReference type="AlphaFoldDB" id="A0A553SNC8"/>
<feature type="transmembrane region" description="Helical" evidence="1">
    <location>
        <begin position="7"/>
        <end position="26"/>
    </location>
</feature>
<feature type="transmembrane region" description="Helical" evidence="1">
    <location>
        <begin position="70"/>
        <end position="89"/>
    </location>
</feature>
<feature type="transmembrane region" description="Helical" evidence="1">
    <location>
        <begin position="32"/>
        <end position="49"/>
    </location>
</feature>
<organism evidence="2 3">
    <name type="scientific">Niallia circulans</name>
    <name type="common">Bacillus circulans</name>
    <dbReference type="NCBI Taxonomy" id="1397"/>
    <lineage>
        <taxon>Bacteria</taxon>
        <taxon>Bacillati</taxon>
        <taxon>Bacillota</taxon>
        <taxon>Bacilli</taxon>
        <taxon>Bacillales</taxon>
        <taxon>Bacillaceae</taxon>
        <taxon>Niallia</taxon>
    </lineage>
</organism>
<feature type="transmembrane region" description="Helical" evidence="1">
    <location>
        <begin position="130"/>
        <end position="148"/>
    </location>
</feature>
<comment type="caution">
    <text evidence="2">The sequence shown here is derived from an EMBL/GenBank/DDBJ whole genome shotgun (WGS) entry which is preliminary data.</text>
</comment>
<accession>A0A553SNC8</accession>
<name>A0A553SNC8_NIACI</name>
<evidence type="ECO:0000313" key="2">
    <source>
        <dbReference type="EMBL" id="TRZ38495.1"/>
    </source>
</evidence>
<gene>
    <name evidence="2" type="ORF">CEQ21_24215</name>
</gene>
<proteinExistence type="predicted"/>
<keyword evidence="1" id="KW-1133">Transmembrane helix</keyword>
<evidence type="ECO:0000256" key="1">
    <source>
        <dbReference type="SAM" id="Phobius"/>
    </source>
</evidence>
<dbReference type="RefSeq" id="WP_185766753.1">
    <property type="nucleotide sequence ID" value="NZ_RIBP01000004.1"/>
</dbReference>
<feature type="transmembrane region" description="Helical" evidence="1">
    <location>
        <begin position="95"/>
        <end position="114"/>
    </location>
</feature>
<keyword evidence="1" id="KW-0472">Membrane</keyword>
<dbReference type="Proteomes" id="UP000319837">
    <property type="component" value="Unassembled WGS sequence"/>
</dbReference>
<protein>
    <submittedName>
        <fullName evidence="2">Uncharacterized protein</fullName>
    </submittedName>
</protein>
<sequence>MSFKSQKFLNICMVVLSWVSVALIGPNNIKRFFPATMIISIIEILNGLLGKKRKWWVFYNKPNSFLNGEFSYNIGPFILTSFLTLKLGYGSFKKFMLLSALVHAFFVFPFTYFAKRIKLFSLVRINSIQFFFYFILKAPLLYLIQFLFERKGKAL</sequence>
<reference evidence="3" key="1">
    <citation type="submission" date="2018-10" db="EMBL/GenBank/DDBJ databases">
        <title>FDA dAtabase for Regulatory Grade micrObial Sequences (FDA-ARGOS): Supporting development and validation of Infectious Disease Dx tests.</title>
        <authorList>
            <person name="Minogue T."/>
            <person name="Wolcott M."/>
            <person name="Wasieloski L."/>
            <person name="Aguilar W."/>
            <person name="Moore D."/>
            <person name="Tallon L."/>
            <person name="Sadzewicz L."/>
            <person name="Sengamalay N."/>
            <person name="Ott S."/>
            <person name="Godinez A."/>
            <person name="Nagaraj S."/>
            <person name="Vavikolanu K."/>
            <person name="Vyas G."/>
            <person name="Nadendla S."/>
            <person name="George J."/>
            <person name="Sichtig H."/>
        </authorList>
    </citation>
    <scope>NUCLEOTIDE SEQUENCE [LARGE SCALE GENOMIC DNA]</scope>
    <source>
        <strain evidence="3">FDAARGOS_343</strain>
    </source>
</reference>
<dbReference type="EMBL" id="RIBP01000004">
    <property type="protein sequence ID" value="TRZ38495.1"/>
    <property type="molecule type" value="Genomic_DNA"/>
</dbReference>
<evidence type="ECO:0000313" key="3">
    <source>
        <dbReference type="Proteomes" id="UP000319837"/>
    </source>
</evidence>